<gene>
    <name evidence="2" type="ORF">AKJ44_01270</name>
</gene>
<feature type="region of interest" description="Disordered" evidence="1">
    <location>
        <begin position="54"/>
        <end position="87"/>
    </location>
</feature>
<name>A0A133V6T4_9EURY</name>
<accession>A0A133V6T4</accession>
<evidence type="ECO:0000256" key="1">
    <source>
        <dbReference type="SAM" id="MobiDB-lite"/>
    </source>
</evidence>
<evidence type="ECO:0000313" key="3">
    <source>
        <dbReference type="Proteomes" id="UP000070035"/>
    </source>
</evidence>
<keyword evidence="3" id="KW-1185">Reference proteome</keyword>
<organism evidence="2 3">
    <name type="scientific">candidate division MSBL1 archaeon SCGC-AAA261F17</name>
    <dbReference type="NCBI Taxonomy" id="1698274"/>
    <lineage>
        <taxon>Archaea</taxon>
        <taxon>Methanobacteriati</taxon>
        <taxon>Methanobacteriota</taxon>
        <taxon>candidate division MSBL1</taxon>
    </lineage>
</organism>
<dbReference type="Proteomes" id="UP000070035">
    <property type="component" value="Unassembled WGS sequence"/>
</dbReference>
<evidence type="ECO:0000313" key="2">
    <source>
        <dbReference type="EMBL" id="KXB02142.1"/>
    </source>
</evidence>
<reference evidence="2 3" key="1">
    <citation type="journal article" date="2016" name="Sci. Rep.">
        <title>Metabolic traits of an uncultured archaeal lineage -MSBL1- from brine pools of the Red Sea.</title>
        <authorList>
            <person name="Mwirichia R."/>
            <person name="Alam I."/>
            <person name="Rashid M."/>
            <person name="Vinu M."/>
            <person name="Ba-Alawi W."/>
            <person name="Anthony Kamau A."/>
            <person name="Kamanda Ngugi D."/>
            <person name="Goker M."/>
            <person name="Klenk H.P."/>
            <person name="Bajic V."/>
            <person name="Stingl U."/>
        </authorList>
    </citation>
    <scope>NUCLEOTIDE SEQUENCE [LARGE SCALE GENOMIC DNA]</scope>
    <source>
        <strain evidence="2">SCGC-AAA261F17</strain>
    </source>
</reference>
<dbReference type="EMBL" id="LHXY01000011">
    <property type="protein sequence ID" value="KXB02142.1"/>
    <property type="molecule type" value="Genomic_DNA"/>
</dbReference>
<dbReference type="AlphaFoldDB" id="A0A133V6T4"/>
<comment type="caution">
    <text evidence="2">The sequence shown here is derived from an EMBL/GenBank/DDBJ whole genome shotgun (WGS) entry which is preliminary data.</text>
</comment>
<proteinExistence type="predicted"/>
<sequence length="87" mass="9897">MFKFCRAQCRVHNLLQGGVNKSKIEKNLQEEIKLNARYAVGVISPSMKSYRTEATRRHQVAGDSPNLLKPKAELSSENYESEDIKLC</sequence>
<protein>
    <submittedName>
        <fullName evidence="2">Uncharacterized protein</fullName>
    </submittedName>
</protein>